<accession>A0A2V4BB02</accession>
<dbReference type="PROSITE" id="PS51371">
    <property type="entry name" value="CBS"/>
    <property type="match status" value="2"/>
</dbReference>
<dbReference type="CDD" id="cd04606">
    <property type="entry name" value="CBS_pair_Mg_transporter"/>
    <property type="match status" value="1"/>
</dbReference>
<dbReference type="PANTHER" id="PTHR43773">
    <property type="entry name" value="MAGNESIUM TRANSPORTER MGTE"/>
    <property type="match status" value="1"/>
</dbReference>
<comment type="caution">
    <text evidence="2">The sequence shown here is derived from an EMBL/GenBank/DDBJ whole genome shotgun (WGS) entry which is preliminary data.</text>
</comment>
<dbReference type="InterPro" id="IPR000644">
    <property type="entry name" value="CBS_dom"/>
</dbReference>
<dbReference type="InterPro" id="IPR011033">
    <property type="entry name" value="PRC_barrel-like_sf"/>
</dbReference>
<dbReference type="Pfam" id="PF05239">
    <property type="entry name" value="PRC"/>
    <property type="match status" value="1"/>
</dbReference>
<dbReference type="Proteomes" id="UP000249915">
    <property type="component" value="Unassembled WGS sequence"/>
</dbReference>
<dbReference type="OrthoDB" id="9764830at2"/>
<keyword evidence="3" id="KW-1185">Reference proteome</keyword>
<dbReference type="SMART" id="SM00116">
    <property type="entry name" value="CBS"/>
    <property type="match status" value="1"/>
</dbReference>
<dbReference type="SUPFAM" id="SSF50346">
    <property type="entry name" value="PRC-barrel domain"/>
    <property type="match status" value="1"/>
</dbReference>
<dbReference type="Pfam" id="PF26205">
    <property type="entry name" value="SH3_actinomycetes"/>
    <property type="match status" value="1"/>
</dbReference>
<reference evidence="2 3" key="1">
    <citation type="submission" date="2016-07" db="EMBL/GenBank/DDBJ databases">
        <title>Draft genome sequence of Prauserella muralis DSM 45305, isolated from a mould-covered wall in an indoor environment.</title>
        <authorList>
            <person name="Ruckert C."/>
            <person name="Albersmeier A."/>
            <person name="Jiang C.-L."/>
            <person name="Jiang Y."/>
            <person name="Kalinowski J."/>
            <person name="Schneider O."/>
            <person name="Winkler A."/>
            <person name="Zotchev S.B."/>
        </authorList>
    </citation>
    <scope>NUCLEOTIDE SEQUENCE [LARGE SCALE GENOMIC DNA]</scope>
    <source>
        <strain evidence="2 3">DSM 45305</strain>
    </source>
</reference>
<sequence>MAAVNRVFAAQLARLPVFGPDGESIGKVRDLVAGLRLDQQPPRVLGLVVELATRRRVFVPMLRVTAIEPNAVTLATGSVNMRRFHQRPNEVLVLGQLFDARASLASTGARVTVVDAAMEPTRTRDWVLAKLAIRERGGPFGLGRRRSALRVVPWGEITGLGLSDLTGQVQGAGQLLMLFDTMRAVDVAATLRDLPLKRRHEVADAMDDERLADVLEELPEDDQKELVAYLADERAADILEAMNPDDAADLLSELNPAEQSRLLELMHPDESGPVRRLLEYSSDTAGGLMTPEPVVLTPDATVAEALAHIRNPDLPPALASMVFVCRPPSATPTGRYVGCVHFQRLLRDPPAELVAAAADTDLPTLSPSASLTEVTRYFAAYNLACAPVVDAEDHLLGAVTVDDVLDHLLPEGWRETGLHDVGDLGAEPPARARTEEADHA</sequence>
<dbReference type="Pfam" id="PF00571">
    <property type="entry name" value="CBS"/>
    <property type="match status" value="2"/>
</dbReference>
<dbReference type="GO" id="GO:0015095">
    <property type="term" value="F:magnesium ion transmembrane transporter activity"/>
    <property type="evidence" value="ECO:0007669"/>
    <property type="project" value="InterPro"/>
</dbReference>
<name>A0A2V4BB02_9PSEU</name>
<dbReference type="SMART" id="SM00924">
    <property type="entry name" value="MgtE_N"/>
    <property type="match status" value="1"/>
</dbReference>
<dbReference type="InterPro" id="IPR006669">
    <property type="entry name" value="MgtE_transporter"/>
</dbReference>
<dbReference type="Gene3D" id="1.25.60.10">
    <property type="entry name" value="MgtE N-terminal domain-like"/>
    <property type="match status" value="1"/>
</dbReference>
<gene>
    <name evidence="2" type="ORF">BAY60_09215</name>
</gene>
<dbReference type="RefSeq" id="WP_112280458.1">
    <property type="nucleotide sequence ID" value="NZ_MASW01000001.1"/>
</dbReference>
<dbReference type="AlphaFoldDB" id="A0A2V4BB02"/>
<feature type="region of interest" description="Disordered" evidence="1">
    <location>
        <begin position="419"/>
        <end position="440"/>
    </location>
</feature>
<dbReference type="PANTHER" id="PTHR43773:SF1">
    <property type="entry name" value="MAGNESIUM TRANSPORTER MGTE"/>
    <property type="match status" value="1"/>
</dbReference>
<dbReference type="InterPro" id="IPR006668">
    <property type="entry name" value="Mg_transptr_MgtE_intracell_dom"/>
</dbReference>
<dbReference type="Gene3D" id="3.10.580.10">
    <property type="entry name" value="CBS-domain"/>
    <property type="match status" value="1"/>
</dbReference>
<dbReference type="Pfam" id="PF03448">
    <property type="entry name" value="MgtE_N"/>
    <property type="match status" value="1"/>
</dbReference>
<dbReference type="InterPro" id="IPR058838">
    <property type="entry name" value="SH3_actinomycetes"/>
</dbReference>
<proteinExistence type="predicted"/>
<dbReference type="InterPro" id="IPR046342">
    <property type="entry name" value="CBS_dom_sf"/>
</dbReference>
<dbReference type="GO" id="GO:0016020">
    <property type="term" value="C:membrane"/>
    <property type="evidence" value="ECO:0007669"/>
    <property type="project" value="InterPro"/>
</dbReference>
<evidence type="ECO:0000256" key="1">
    <source>
        <dbReference type="SAM" id="MobiDB-lite"/>
    </source>
</evidence>
<dbReference type="SUPFAM" id="SSF158791">
    <property type="entry name" value="MgtE N-terminal domain-like"/>
    <property type="match status" value="1"/>
</dbReference>
<dbReference type="EMBL" id="MASW01000001">
    <property type="protein sequence ID" value="PXY32430.1"/>
    <property type="molecule type" value="Genomic_DNA"/>
</dbReference>
<evidence type="ECO:0000313" key="3">
    <source>
        <dbReference type="Proteomes" id="UP000249915"/>
    </source>
</evidence>
<evidence type="ECO:0000313" key="2">
    <source>
        <dbReference type="EMBL" id="PXY32430.1"/>
    </source>
</evidence>
<organism evidence="2 3">
    <name type="scientific">Prauserella muralis</name>
    <dbReference type="NCBI Taxonomy" id="588067"/>
    <lineage>
        <taxon>Bacteria</taxon>
        <taxon>Bacillati</taxon>
        <taxon>Actinomycetota</taxon>
        <taxon>Actinomycetes</taxon>
        <taxon>Pseudonocardiales</taxon>
        <taxon>Pseudonocardiaceae</taxon>
        <taxon>Prauserella</taxon>
    </lineage>
</organism>
<dbReference type="SUPFAM" id="SSF54631">
    <property type="entry name" value="CBS-domain pair"/>
    <property type="match status" value="1"/>
</dbReference>
<protein>
    <submittedName>
        <fullName evidence="2">Magnesium transporter</fullName>
    </submittedName>
</protein>
<dbReference type="InterPro" id="IPR038076">
    <property type="entry name" value="MgtE_N_sf"/>
</dbReference>
<dbReference type="InterPro" id="IPR027275">
    <property type="entry name" value="PRC-brl_dom"/>
</dbReference>
<feature type="compositionally biased region" description="Basic and acidic residues" evidence="1">
    <location>
        <begin position="430"/>
        <end position="440"/>
    </location>
</feature>